<keyword evidence="1" id="KW-0472">Membrane</keyword>
<dbReference type="Proteomes" id="UP000067008">
    <property type="component" value="Chromosome 2"/>
</dbReference>
<dbReference type="AlphaFoldDB" id="A0AAD1BKQ4"/>
<feature type="transmembrane region" description="Helical" evidence="1">
    <location>
        <begin position="22"/>
        <end position="40"/>
    </location>
</feature>
<feature type="transmembrane region" description="Helical" evidence="1">
    <location>
        <begin position="52"/>
        <end position="73"/>
    </location>
</feature>
<evidence type="ECO:0000313" key="2">
    <source>
        <dbReference type="EMBL" id="BAR95987.1"/>
    </source>
</evidence>
<sequence length="140" mass="16926">MIVFCCRLYCAVCLLPFSGRNSLLLCFLLLNWCSFRKFFFDDRLYLDRSSRFFGIVRYSFCHYLLVIIVKHIYDIAFRCAATYRFRVVAIRANNVFLQIDFATMETLYEVPRNFYSTTWTNWCFIADLMSTFRTLYNHCY</sequence>
<organism evidence="2 3">
    <name type="scientific">Prevotella intermedia</name>
    <dbReference type="NCBI Taxonomy" id="28131"/>
    <lineage>
        <taxon>Bacteria</taxon>
        <taxon>Pseudomonadati</taxon>
        <taxon>Bacteroidota</taxon>
        <taxon>Bacteroidia</taxon>
        <taxon>Bacteroidales</taxon>
        <taxon>Prevotellaceae</taxon>
        <taxon>Prevotella</taxon>
    </lineage>
</organism>
<keyword evidence="1" id="KW-0812">Transmembrane</keyword>
<protein>
    <submittedName>
        <fullName evidence="2">Uncharacterized protein</fullName>
    </submittedName>
</protein>
<keyword evidence="1" id="KW-1133">Transmembrane helix</keyword>
<accession>A0AAD1BKQ4</accession>
<proteinExistence type="predicted"/>
<name>A0AAD1BKQ4_PREIN</name>
<gene>
    <name evidence="2" type="ORF">PI172_1259</name>
</gene>
<reference evidence="2 3" key="1">
    <citation type="submission" date="2015-07" db="EMBL/GenBank/DDBJ databases">
        <title>Complete genome sequence of Prevotella intermedia strain 17-2.</title>
        <authorList>
            <person name="Nambu T."/>
        </authorList>
    </citation>
    <scope>NUCLEOTIDE SEQUENCE [LARGE SCALE GENOMIC DNA]</scope>
    <source>
        <strain evidence="2 3">17-2</strain>
    </source>
</reference>
<dbReference type="EMBL" id="AP014925">
    <property type="protein sequence ID" value="BAR95987.1"/>
    <property type="molecule type" value="Genomic_DNA"/>
</dbReference>
<evidence type="ECO:0000313" key="3">
    <source>
        <dbReference type="Proteomes" id="UP000067008"/>
    </source>
</evidence>
<evidence type="ECO:0000256" key="1">
    <source>
        <dbReference type="SAM" id="Phobius"/>
    </source>
</evidence>